<evidence type="ECO:0000256" key="8">
    <source>
        <dbReference type="HAMAP-Rule" id="MF_00692"/>
    </source>
</evidence>
<dbReference type="EMBL" id="CAMAPC010000018">
    <property type="protein sequence ID" value="CAH9064659.1"/>
    <property type="molecule type" value="Genomic_DNA"/>
</dbReference>
<comment type="catalytic activity">
    <reaction evidence="8">
        <text>L-seryl-[protein] + ATP = 3-O-(5'-adenylyl)-L-seryl-[protein] + diphosphate</text>
        <dbReference type="Rhea" id="RHEA:58120"/>
        <dbReference type="Rhea" id="RHEA-COMP:9863"/>
        <dbReference type="Rhea" id="RHEA-COMP:15073"/>
        <dbReference type="ChEBI" id="CHEBI:29999"/>
        <dbReference type="ChEBI" id="CHEBI:30616"/>
        <dbReference type="ChEBI" id="CHEBI:33019"/>
        <dbReference type="ChEBI" id="CHEBI:142516"/>
        <dbReference type="EC" id="2.7.7.108"/>
    </reaction>
</comment>
<evidence type="ECO:0000256" key="6">
    <source>
        <dbReference type="ARBA" id="ARBA00022840"/>
    </source>
</evidence>
<dbReference type="PANTHER" id="PTHR32057">
    <property type="entry name" value="PROTEIN ADENYLYLTRANSFERASE SELO, MITOCHONDRIAL"/>
    <property type="match status" value="1"/>
</dbReference>
<gene>
    <name evidence="8 9" type="primary">selO</name>
    <name evidence="8" type="synonym">ydiU</name>
    <name evidence="9" type="ORF">PSECIP111854_03506</name>
</gene>
<feature type="binding site" evidence="8">
    <location>
        <position position="172"/>
    </location>
    <ligand>
        <name>ATP</name>
        <dbReference type="ChEBI" id="CHEBI:30616"/>
    </ligand>
</feature>
<evidence type="ECO:0000313" key="10">
    <source>
        <dbReference type="Proteomes" id="UP001152467"/>
    </source>
</evidence>
<dbReference type="Proteomes" id="UP001152467">
    <property type="component" value="Unassembled WGS sequence"/>
</dbReference>
<comment type="catalytic activity">
    <reaction evidence="8">
        <text>L-threonyl-[protein] + ATP = 3-O-(5'-adenylyl)-L-threonyl-[protein] + diphosphate</text>
        <dbReference type="Rhea" id="RHEA:54292"/>
        <dbReference type="Rhea" id="RHEA-COMP:11060"/>
        <dbReference type="Rhea" id="RHEA-COMP:13847"/>
        <dbReference type="ChEBI" id="CHEBI:30013"/>
        <dbReference type="ChEBI" id="CHEBI:30616"/>
        <dbReference type="ChEBI" id="CHEBI:33019"/>
        <dbReference type="ChEBI" id="CHEBI:138113"/>
        <dbReference type="EC" id="2.7.7.108"/>
    </reaction>
</comment>
<keyword evidence="10" id="KW-1185">Reference proteome</keyword>
<dbReference type="GO" id="GO:0070733">
    <property type="term" value="F:AMPylase activity"/>
    <property type="evidence" value="ECO:0007669"/>
    <property type="project" value="UniProtKB-EC"/>
</dbReference>
<name>A0A9W4R3C1_9GAMM</name>
<sequence>MSFFDRYNQVGTHFCVSNSPKFAQATCADSFKLLLWNDNIAQKHHIPINKESANLYLSGHLSLDGIEAKALAYSGHQFGHFNPTLGDGRAHLIGSFNDRSGQAYDLQLKGSGSTPFSRAGDGLCALGPAVREFVMSQALGALNVPTTDCLAVVTTGEVVHRNSPLSGAVLCRVASSHIRVGSFQYLALQQDDEGLKTLMELAIARYFPNISEQGDARIIAFLRAVCKKQVELVVHWMRVGFIHGVMNTDNTLVGGETIDYGPCAMLEKFDFEQVFSSIDQHGRYAFGKQPNMASWNCARLAESMLTLFVAEQNHAIEQVSEVMVEFANDFNNQYQQMWSKKLGLLDWRESDSELLSQLLTILQSEHLDYTNTFAALSNSMLDKPLACFKVPQSLLSWQQRWQARIKEYQAAEVSALMCSVNPAVIPRNALMEQVIADYYQQHKSELLSQWLPLLNNPYKYQEYEQKFLAAAPDEQHYQTFCGT</sequence>
<keyword evidence="3 8" id="KW-0548">Nucleotidyltransferase</keyword>
<feature type="binding site" evidence="8">
    <location>
        <position position="109"/>
    </location>
    <ligand>
        <name>ATP</name>
        <dbReference type="ChEBI" id="CHEBI:30616"/>
    </ligand>
</feature>
<comment type="catalytic activity">
    <reaction evidence="8">
        <text>L-seryl-[protein] + UTP = O-(5'-uridylyl)-L-seryl-[protein] + diphosphate</text>
        <dbReference type="Rhea" id="RHEA:64604"/>
        <dbReference type="Rhea" id="RHEA-COMP:9863"/>
        <dbReference type="Rhea" id="RHEA-COMP:16635"/>
        <dbReference type="ChEBI" id="CHEBI:29999"/>
        <dbReference type="ChEBI" id="CHEBI:33019"/>
        <dbReference type="ChEBI" id="CHEBI:46398"/>
        <dbReference type="ChEBI" id="CHEBI:156051"/>
    </reaction>
</comment>
<dbReference type="EC" id="2.7.7.108" evidence="8"/>
<feature type="binding site" evidence="8">
    <location>
        <position position="89"/>
    </location>
    <ligand>
        <name>ATP</name>
        <dbReference type="ChEBI" id="CHEBI:30616"/>
    </ligand>
</feature>
<feature type="active site" description="Proton acceptor" evidence="8">
    <location>
        <position position="249"/>
    </location>
</feature>
<keyword evidence="5 8" id="KW-0547">Nucleotide-binding</keyword>
<evidence type="ECO:0000256" key="4">
    <source>
        <dbReference type="ARBA" id="ARBA00022723"/>
    </source>
</evidence>
<evidence type="ECO:0000313" key="9">
    <source>
        <dbReference type="EMBL" id="CAH9064659.1"/>
    </source>
</evidence>
<feature type="binding site" evidence="8">
    <location>
        <position position="179"/>
    </location>
    <ligand>
        <name>ATP</name>
        <dbReference type="ChEBI" id="CHEBI:30616"/>
    </ligand>
</feature>
<dbReference type="EC" id="2.7.7.-" evidence="8"/>
<protein>
    <recommendedName>
        <fullName evidence="8">Protein nucleotidyltransferase YdiU</fullName>
        <ecNumber evidence="8">2.7.7.-</ecNumber>
    </recommendedName>
    <alternativeName>
        <fullName evidence="8">Protein adenylyltransferase YdiU</fullName>
        <ecNumber evidence="8">2.7.7.108</ecNumber>
    </alternativeName>
    <alternativeName>
        <fullName evidence="8">Protein uridylyltransferase YdiU</fullName>
        <ecNumber evidence="8">2.7.7.-</ecNumber>
    </alternativeName>
</protein>
<dbReference type="GO" id="GO:0005524">
    <property type="term" value="F:ATP binding"/>
    <property type="evidence" value="ECO:0007669"/>
    <property type="project" value="UniProtKB-UniRule"/>
</dbReference>
<dbReference type="GO" id="GO:0000287">
    <property type="term" value="F:magnesium ion binding"/>
    <property type="evidence" value="ECO:0007669"/>
    <property type="project" value="UniProtKB-UniRule"/>
</dbReference>
<organism evidence="9 10">
    <name type="scientific">Pseudoalteromonas holothuriae</name>
    <dbReference type="NCBI Taxonomy" id="2963714"/>
    <lineage>
        <taxon>Bacteria</taxon>
        <taxon>Pseudomonadati</taxon>
        <taxon>Pseudomonadota</taxon>
        <taxon>Gammaproteobacteria</taxon>
        <taxon>Alteromonadales</taxon>
        <taxon>Pseudoalteromonadaceae</taxon>
        <taxon>Pseudoalteromonas</taxon>
    </lineage>
</organism>
<dbReference type="HAMAP" id="MF_00692">
    <property type="entry name" value="SelO"/>
    <property type="match status" value="1"/>
</dbReference>
<accession>A0A9W4R3C1</accession>
<feature type="binding site" evidence="8">
    <location>
        <position position="250"/>
    </location>
    <ligand>
        <name>Mg(2+)</name>
        <dbReference type="ChEBI" id="CHEBI:18420"/>
    </ligand>
</feature>
<reference evidence="9" key="1">
    <citation type="submission" date="2022-07" db="EMBL/GenBank/DDBJ databases">
        <authorList>
            <person name="Criscuolo A."/>
        </authorList>
    </citation>
    <scope>NUCLEOTIDE SEQUENCE</scope>
    <source>
        <strain evidence="9">CIP111854</strain>
    </source>
</reference>
<keyword evidence="6 8" id="KW-0067">ATP-binding</keyword>
<dbReference type="InterPro" id="IPR003846">
    <property type="entry name" value="SelO"/>
</dbReference>
<evidence type="ECO:0000256" key="1">
    <source>
        <dbReference type="ARBA" id="ARBA00009747"/>
    </source>
</evidence>
<proteinExistence type="inferred from homology"/>
<feature type="binding site" evidence="8">
    <location>
        <position position="259"/>
    </location>
    <ligand>
        <name>ATP</name>
        <dbReference type="ChEBI" id="CHEBI:30616"/>
    </ligand>
</feature>
<evidence type="ECO:0000256" key="3">
    <source>
        <dbReference type="ARBA" id="ARBA00022695"/>
    </source>
</evidence>
<comment type="similarity">
    <text evidence="1 8">Belongs to the SELO family.</text>
</comment>
<comment type="catalytic activity">
    <reaction evidence="8">
        <text>L-tyrosyl-[protein] + ATP = O-(5'-adenylyl)-L-tyrosyl-[protein] + diphosphate</text>
        <dbReference type="Rhea" id="RHEA:54288"/>
        <dbReference type="Rhea" id="RHEA-COMP:10136"/>
        <dbReference type="Rhea" id="RHEA-COMP:13846"/>
        <dbReference type="ChEBI" id="CHEBI:30616"/>
        <dbReference type="ChEBI" id="CHEBI:33019"/>
        <dbReference type="ChEBI" id="CHEBI:46858"/>
        <dbReference type="ChEBI" id="CHEBI:83624"/>
        <dbReference type="EC" id="2.7.7.108"/>
    </reaction>
</comment>
<evidence type="ECO:0000256" key="2">
    <source>
        <dbReference type="ARBA" id="ARBA00022679"/>
    </source>
</evidence>
<comment type="caution">
    <text evidence="9">The sequence shown here is derived from an EMBL/GenBank/DDBJ whole genome shotgun (WGS) entry which is preliminary data.</text>
</comment>
<dbReference type="AlphaFoldDB" id="A0A9W4R3C1"/>
<dbReference type="NCBIfam" id="NF000658">
    <property type="entry name" value="PRK00029.1"/>
    <property type="match status" value="1"/>
</dbReference>
<keyword evidence="8" id="KW-0464">Manganese</keyword>
<feature type="binding site" evidence="8">
    <location>
        <position position="121"/>
    </location>
    <ligand>
        <name>ATP</name>
        <dbReference type="ChEBI" id="CHEBI:30616"/>
    </ligand>
</feature>
<comment type="catalytic activity">
    <reaction evidence="8">
        <text>L-tyrosyl-[protein] + UTP = O-(5'-uridylyl)-L-tyrosyl-[protein] + diphosphate</text>
        <dbReference type="Rhea" id="RHEA:83887"/>
        <dbReference type="Rhea" id="RHEA-COMP:10136"/>
        <dbReference type="Rhea" id="RHEA-COMP:20238"/>
        <dbReference type="ChEBI" id="CHEBI:33019"/>
        <dbReference type="ChEBI" id="CHEBI:46398"/>
        <dbReference type="ChEBI" id="CHEBI:46858"/>
        <dbReference type="ChEBI" id="CHEBI:90602"/>
    </reaction>
</comment>
<comment type="catalytic activity">
    <reaction evidence="8">
        <text>L-histidyl-[protein] + UTP = N(tele)-(5'-uridylyl)-L-histidyl-[protein] + diphosphate</text>
        <dbReference type="Rhea" id="RHEA:83891"/>
        <dbReference type="Rhea" id="RHEA-COMP:9745"/>
        <dbReference type="Rhea" id="RHEA-COMP:20239"/>
        <dbReference type="ChEBI" id="CHEBI:29979"/>
        <dbReference type="ChEBI" id="CHEBI:33019"/>
        <dbReference type="ChEBI" id="CHEBI:46398"/>
        <dbReference type="ChEBI" id="CHEBI:233474"/>
    </reaction>
</comment>
<dbReference type="RefSeq" id="WP_261626930.1">
    <property type="nucleotide sequence ID" value="NZ_CAMAPC010000018.1"/>
</dbReference>
<dbReference type="GO" id="GO:0030145">
    <property type="term" value="F:manganese ion binding"/>
    <property type="evidence" value="ECO:0007669"/>
    <property type="project" value="UniProtKB-UniRule"/>
</dbReference>
<dbReference type="Pfam" id="PF02696">
    <property type="entry name" value="SelO"/>
    <property type="match status" value="1"/>
</dbReference>
<keyword evidence="7 8" id="KW-0460">Magnesium</keyword>
<feature type="binding site" evidence="8">
    <location>
        <position position="259"/>
    </location>
    <ligand>
        <name>Mg(2+)</name>
        <dbReference type="ChEBI" id="CHEBI:18420"/>
    </ligand>
</feature>
<keyword evidence="2 8" id="KW-0808">Transferase</keyword>
<evidence type="ECO:0000256" key="5">
    <source>
        <dbReference type="ARBA" id="ARBA00022741"/>
    </source>
</evidence>
<feature type="binding site" evidence="8">
    <location>
        <position position="122"/>
    </location>
    <ligand>
        <name>ATP</name>
        <dbReference type="ChEBI" id="CHEBI:30616"/>
    </ligand>
</feature>
<keyword evidence="4 8" id="KW-0479">Metal-binding</keyword>
<evidence type="ECO:0000256" key="7">
    <source>
        <dbReference type="ARBA" id="ARBA00022842"/>
    </source>
</evidence>
<feature type="binding site" evidence="8">
    <location>
        <position position="88"/>
    </location>
    <ligand>
        <name>ATP</name>
        <dbReference type="ChEBI" id="CHEBI:30616"/>
    </ligand>
</feature>
<feature type="binding site" evidence="8">
    <location>
        <position position="86"/>
    </location>
    <ligand>
        <name>ATP</name>
        <dbReference type="ChEBI" id="CHEBI:30616"/>
    </ligand>
</feature>
<comment type="cofactor">
    <cofactor evidence="8">
        <name>Mg(2+)</name>
        <dbReference type="ChEBI" id="CHEBI:18420"/>
    </cofactor>
    <cofactor evidence="8">
        <name>Mn(2+)</name>
        <dbReference type="ChEBI" id="CHEBI:29035"/>
    </cofactor>
</comment>
<dbReference type="PANTHER" id="PTHR32057:SF14">
    <property type="entry name" value="PROTEIN ADENYLYLTRANSFERASE SELO, MITOCHONDRIAL"/>
    <property type="match status" value="1"/>
</dbReference>
<comment type="function">
    <text evidence="8">Nucleotidyltransferase involved in the post-translational modification of proteins. It can catalyze the addition of adenosine monophosphate (AMP) or uridine monophosphate (UMP) to a protein, resulting in modifications known as AMPylation and UMPylation.</text>
</comment>